<organism evidence="7">
    <name type="scientific">uncultured Sporomusa sp</name>
    <dbReference type="NCBI Taxonomy" id="307249"/>
    <lineage>
        <taxon>Bacteria</taxon>
        <taxon>Bacillati</taxon>
        <taxon>Bacillota</taxon>
        <taxon>Negativicutes</taxon>
        <taxon>Selenomonadales</taxon>
        <taxon>Sporomusaceae</taxon>
        <taxon>Sporomusa</taxon>
        <taxon>environmental samples</taxon>
    </lineage>
</organism>
<dbReference type="AlphaFoldDB" id="A0A212LR84"/>
<dbReference type="RefSeq" id="WP_288183627.1">
    <property type="nucleotide sequence ID" value="NZ_LT608335.1"/>
</dbReference>
<proteinExistence type="inferred from homology"/>
<feature type="transmembrane region" description="Helical" evidence="6">
    <location>
        <begin position="171"/>
        <end position="189"/>
    </location>
</feature>
<feature type="transmembrane region" description="Helical" evidence="6">
    <location>
        <begin position="12"/>
        <end position="36"/>
    </location>
</feature>
<feature type="transmembrane region" description="Helical" evidence="6">
    <location>
        <begin position="201"/>
        <end position="219"/>
    </location>
</feature>
<dbReference type="InterPro" id="IPR022301">
    <property type="entry name" value="Integral_membrane_YjbE"/>
</dbReference>
<feature type="transmembrane region" description="Helical" evidence="6">
    <location>
        <begin position="48"/>
        <end position="69"/>
    </location>
</feature>
<dbReference type="NCBIfam" id="TIGR03717">
    <property type="entry name" value="R_switched_YjbE"/>
    <property type="match status" value="1"/>
</dbReference>
<comment type="similarity">
    <text evidence="2">Belongs to the TerC family.</text>
</comment>
<dbReference type="Pfam" id="PF03741">
    <property type="entry name" value="TerC"/>
    <property type="match status" value="1"/>
</dbReference>
<evidence type="ECO:0000256" key="5">
    <source>
        <dbReference type="ARBA" id="ARBA00023136"/>
    </source>
</evidence>
<evidence type="ECO:0000256" key="4">
    <source>
        <dbReference type="ARBA" id="ARBA00022989"/>
    </source>
</evidence>
<dbReference type="EMBL" id="FMJE01000003">
    <property type="protein sequence ID" value="SCM79960.1"/>
    <property type="molecule type" value="Genomic_DNA"/>
</dbReference>
<keyword evidence="4 6" id="KW-1133">Transmembrane helix</keyword>
<dbReference type="PANTHER" id="PTHR30238">
    <property type="entry name" value="MEMBRANE BOUND PREDICTED REDOX MODULATOR"/>
    <property type="match status" value="1"/>
</dbReference>
<keyword evidence="5 6" id="KW-0472">Membrane</keyword>
<feature type="transmembrane region" description="Helical" evidence="6">
    <location>
        <begin position="113"/>
        <end position="135"/>
    </location>
</feature>
<dbReference type="GO" id="GO:0016020">
    <property type="term" value="C:membrane"/>
    <property type="evidence" value="ECO:0007669"/>
    <property type="project" value="UniProtKB-SubCell"/>
</dbReference>
<feature type="transmembrane region" description="Helical" evidence="6">
    <location>
        <begin position="75"/>
        <end position="92"/>
    </location>
</feature>
<comment type="subcellular location">
    <subcellularLocation>
        <location evidence="1">Membrane</location>
        <topology evidence="1">Multi-pass membrane protein</topology>
    </subcellularLocation>
</comment>
<feature type="transmembrane region" description="Helical" evidence="6">
    <location>
        <begin position="141"/>
        <end position="159"/>
    </location>
</feature>
<evidence type="ECO:0000313" key="7">
    <source>
        <dbReference type="EMBL" id="SCM79960.1"/>
    </source>
</evidence>
<sequence length="232" mass="24704">MDFFGTIGPEWFMALGSILLVNLVLSGDNAVIIALASKNLPPDQRNKAIMWGSVGAVVLRIILTFVAAYLLDIPYLQFFGGLALLYIAISLLKKDEGEGNVSQANSYFEAIKIILFADLIMSLDNVLALAAIAQTVPSGKYGLITIGLATSIPLVVFGAQLLMKLMDRFPIIIYIGAGILGYAAAAMIVADSAVGQYVSNYALFLKIALTLAVVGIGYVRRNKPDAPTEAEG</sequence>
<gene>
    <name evidence="7" type="ORF">KL86SPO_30176</name>
</gene>
<dbReference type="PANTHER" id="PTHR30238:SF4">
    <property type="entry name" value="SLL1022 PROTEIN"/>
    <property type="match status" value="1"/>
</dbReference>
<evidence type="ECO:0000256" key="3">
    <source>
        <dbReference type="ARBA" id="ARBA00022692"/>
    </source>
</evidence>
<dbReference type="SUPFAM" id="SSF103473">
    <property type="entry name" value="MFS general substrate transporter"/>
    <property type="match status" value="1"/>
</dbReference>
<evidence type="ECO:0000256" key="1">
    <source>
        <dbReference type="ARBA" id="ARBA00004141"/>
    </source>
</evidence>
<protein>
    <submittedName>
        <fullName evidence="7">Integral membrane protein TerC</fullName>
    </submittedName>
</protein>
<keyword evidence="3 6" id="KW-0812">Transmembrane</keyword>
<evidence type="ECO:0000256" key="2">
    <source>
        <dbReference type="ARBA" id="ARBA00007511"/>
    </source>
</evidence>
<name>A0A212LR84_9FIRM</name>
<evidence type="ECO:0000256" key="6">
    <source>
        <dbReference type="SAM" id="Phobius"/>
    </source>
</evidence>
<accession>A0A212LR84</accession>
<dbReference type="InterPro" id="IPR005496">
    <property type="entry name" value="Integral_membrane_TerC"/>
</dbReference>
<dbReference type="InterPro" id="IPR036259">
    <property type="entry name" value="MFS_trans_sf"/>
</dbReference>
<reference evidence="7" key="1">
    <citation type="submission" date="2016-08" db="EMBL/GenBank/DDBJ databases">
        <authorList>
            <person name="Seilhamer J.J."/>
        </authorList>
    </citation>
    <scope>NUCLEOTIDE SEQUENCE</scope>
    <source>
        <strain evidence="7">86</strain>
    </source>
</reference>